<feature type="compositionally biased region" description="Polar residues" evidence="15">
    <location>
        <begin position="1371"/>
        <end position="1411"/>
    </location>
</feature>
<feature type="compositionally biased region" description="Basic and acidic residues" evidence="15">
    <location>
        <begin position="1412"/>
        <end position="1421"/>
    </location>
</feature>
<dbReference type="Gene3D" id="1.20.1480.20">
    <property type="entry name" value="MAST3 pre-PK domain-like"/>
    <property type="match status" value="1"/>
</dbReference>
<sequence length="1587" mass="175867">KEISVYGKIRCFALRSFHCVSVFKSCRTSNRKSLILTSTSPTLPRPHSPLPGHIGYRSFLTLFFFNLSLIPLQSSSSSQERLHQLPFQPTMDELHFLSKHFGSTESITDDDGGRRSPHVRPRSRSLSPGRSPSCYDNEIMMMNHVYKERFPKATAQMEERLAEFIQNYSPENVLPLADGVLSFIHHQVAEMSRDCLTKSHEGLITSVYFRELQENLEKLLYNAYERSESSELTFVTELVKKLFIIISRPARLLECLEFNPEEFYHLLEAAEDHAKEGQLMKADIPRYIISQLGLTRDPLEGKEIRNIFDLITHTSAGSNADRREGFFLLLQTGFSSFTFFPGLKSKDQYHAVYLVRHRETRQRFAMKKINKQNLILRNQIQQAFVERDILTFAENPFVVSMFCSFETRRHLCMVMEYQQSLFFCLQLCQYLFFFFTCSLLITSMGHIKLTDFGLSKMGLMSLTTNLYEGHIEKDAREFLDKQVCGTPEYIAPEVILRQGYGKPVDWWAMGIILYEFLVGCVPFFGDTPEELFGQVISDDIVWPEGDEALPADAQALISALLQTNPLVRLGTGGAFEVKQHSFFSTLDWNSLLRQKAEFVPHLESEEDTSYFDTRSDRYHHINTYDEDDTNDDEPVEIRQFSSCSPRFSKVYSSMEHLSQLEQKATTSVSRREHRSPREDKVTKRESLGSFGMREKSWRTGSPEMKRLSCSESLYSEGDASPPLGARRRFSALMDTHRFASTFEGDLLEHRPFVRELNGAGISAIMTLSPGPVAPCRDVITPLYDPLGARATNDLVLRRARHHHLSGDGEKRNSRQGNKVIKSASATALSVIIPSVEQHGGFSPLASPMSPHSFSSNPSSRDSSPSRDFFPAVTVLRSPITIHRSGKKYGFTLRAIRVYIGDSDIYSVHHMVWHVEDGGPAQEAGLCAGDLITHVNGEPVHGLVHTEVVELILKSGNKVTVTTTPFENTSIKVGPARKASYKCKMARRNKRTAGKESQDSKKRSSLFRKITKQSNLLHTSRSLSSLNRSLSSSESLPGSPTHSLSARSPTQAHRSTPEPSYLGASSQSSSPASSTPNSPSPSQHMRPSSLHGLSPKLHRQYRSARCKSAGNIPLSPLAHTPSPTQSSPPAMPGHTIGSSNTTQSFSAKLHSSPPVVRPRPKSAEPPRSPLLKRVQSAEKLGSPLTQSSSTGGLGGPLRKHSLEVQHSEYRKDAFLCELGLQSLMETEGENLPPNVPTPPVSSTVPETGVLKPVRRLGRQESPLSRETLLAGREREERERGREREKDREMGINQASGPGSQSSLVRKSHSSDISMNSKHSEENRKSTTPGSPIKTAGTPPAQLEVKNSKDLQLKQQGGKPEPKQEVENKDRSCLTTAALNKSSSTLEKSTAIKTGASLTMNKTYKSSGIGNNQRKSDNNDSRTAELGSKSPKLQARVLAPVVPSHGPPLSMGKVRQGLGPVNCYRGTLDWEDKCRLEVVEEHSPSPSPSPTAVTPSLCGPSLCKSRPISPGDKTSFVSQLTTVAKNVLGPIKLGSTEGAKNKEQQNKASEEKQGAATGKLDPPAGARVVTQSPGSSPLEKAAPGNLPKM</sequence>
<feature type="compositionally biased region" description="Polar residues" evidence="15">
    <location>
        <begin position="1043"/>
        <end position="1057"/>
    </location>
</feature>
<evidence type="ECO:0000256" key="15">
    <source>
        <dbReference type="SAM" id="MobiDB-lite"/>
    </source>
</evidence>
<dbReference type="Ensembl" id="ENSCVAT00000012476.1">
    <property type="protein sequence ID" value="ENSCVAP00000001996.1"/>
    <property type="gene ID" value="ENSCVAG00000003067.1"/>
</dbReference>
<feature type="region of interest" description="Disordered" evidence="15">
    <location>
        <begin position="1109"/>
        <end position="1169"/>
    </location>
</feature>
<evidence type="ECO:0000256" key="7">
    <source>
        <dbReference type="ARBA" id="ARBA00022553"/>
    </source>
</evidence>
<feature type="compositionally biased region" description="Low complexity" evidence="15">
    <location>
        <begin position="1064"/>
        <end position="1081"/>
    </location>
</feature>
<keyword evidence="5" id="KW-0963">Cytoplasm</keyword>
<feature type="region of interest" description="Disordered" evidence="15">
    <location>
        <begin position="841"/>
        <end position="865"/>
    </location>
</feature>
<feature type="compositionally biased region" description="Polar residues" evidence="15">
    <location>
        <begin position="1135"/>
        <end position="1145"/>
    </location>
</feature>
<dbReference type="CDD" id="cd23073">
    <property type="entry name" value="PDZ_MAST1"/>
    <property type="match status" value="1"/>
</dbReference>
<dbReference type="Pfam" id="PF00595">
    <property type="entry name" value="PDZ"/>
    <property type="match status" value="1"/>
</dbReference>
<evidence type="ECO:0000256" key="2">
    <source>
        <dbReference type="ARBA" id="ARBA00004496"/>
    </source>
</evidence>
<feature type="compositionally biased region" description="Basic and acidic residues" evidence="15">
    <location>
        <begin position="992"/>
        <end position="1001"/>
    </location>
</feature>
<keyword evidence="8" id="KW-0808">Transferase</keyword>
<protein>
    <recommendedName>
        <fullName evidence="4">non-specific serine/threonine protein kinase</fullName>
        <ecNumber evidence="4">2.7.11.1</ecNumber>
    </recommendedName>
</protein>
<feature type="compositionally biased region" description="Low complexity" evidence="15">
    <location>
        <begin position="846"/>
        <end position="865"/>
    </location>
</feature>
<keyword evidence="12" id="KW-0460">Magnesium</keyword>
<evidence type="ECO:0000256" key="13">
    <source>
        <dbReference type="ARBA" id="ARBA00047899"/>
    </source>
</evidence>
<evidence type="ECO:0000256" key="8">
    <source>
        <dbReference type="ARBA" id="ARBA00022679"/>
    </source>
</evidence>
<feature type="compositionally biased region" description="Low complexity" evidence="15">
    <location>
        <begin position="1027"/>
        <end position="1042"/>
    </location>
</feature>
<dbReference type="FunFam" id="2.30.42.10:FF:000008">
    <property type="entry name" value="microtubule-associated serine/threonine-protein kinase 4 isoform X2"/>
    <property type="match status" value="1"/>
</dbReference>
<feature type="compositionally biased region" description="Basic and acidic residues" evidence="15">
    <location>
        <begin position="1358"/>
        <end position="1370"/>
    </location>
</feature>
<feature type="compositionally biased region" description="Basic residues" evidence="15">
    <location>
        <begin position="978"/>
        <end position="991"/>
    </location>
</feature>
<dbReference type="Gene3D" id="2.30.42.10">
    <property type="match status" value="1"/>
</dbReference>
<evidence type="ECO:0000313" key="19">
    <source>
        <dbReference type="Ensembl" id="ENSCVAP00000001996.1"/>
    </source>
</evidence>
<dbReference type="OMA" id="TNLYEGF"/>
<dbReference type="FunFam" id="1.20.1480.20:FF:000001">
    <property type="entry name" value="microtubule-associated serine/threonine-protein kinase 4 isoform X1"/>
    <property type="match status" value="1"/>
</dbReference>
<feature type="domain" description="PDZ" evidence="17">
    <location>
        <begin position="878"/>
        <end position="966"/>
    </location>
</feature>
<dbReference type="Pfam" id="PF00069">
    <property type="entry name" value="Pkinase"/>
    <property type="match status" value="2"/>
</dbReference>
<dbReference type="InterPro" id="IPR015022">
    <property type="entry name" value="MAST_pre-PK_dom"/>
</dbReference>
<comment type="subcellular location">
    <subcellularLocation>
        <location evidence="2">Cytoplasm</location>
    </subcellularLocation>
</comment>
<dbReference type="InterPro" id="IPR050236">
    <property type="entry name" value="Ser_Thr_kinase_AGC"/>
</dbReference>
<keyword evidence="6" id="KW-0723">Serine/threonine-protein kinase</keyword>
<evidence type="ECO:0000259" key="17">
    <source>
        <dbReference type="PROSITE" id="PS50106"/>
    </source>
</evidence>
<feature type="domain" description="AGC-kinase C-terminal" evidence="18">
    <location>
        <begin position="584"/>
        <end position="652"/>
    </location>
</feature>
<dbReference type="SMART" id="SM00220">
    <property type="entry name" value="S_TKc"/>
    <property type="match status" value="1"/>
</dbReference>
<feature type="region of interest" description="Disordered" evidence="15">
    <location>
        <begin position="104"/>
        <end position="133"/>
    </location>
</feature>
<feature type="region of interest" description="Disordered" evidence="15">
    <location>
        <begin position="1178"/>
        <end position="1197"/>
    </location>
</feature>
<dbReference type="Gene3D" id="1.10.510.10">
    <property type="entry name" value="Transferase(Phosphotransferase) domain 1"/>
    <property type="match status" value="1"/>
</dbReference>
<dbReference type="PROSITE" id="PS51285">
    <property type="entry name" value="AGC_KINASE_CTER"/>
    <property type="match status" value="1"/>
</dbReference>
<keyword evidence="9" id="KW-0547">Nucleotide-binding</keyword>
<dbReference type="Pfam" id="PF08926">
    <property type="entry name" value="DUF1908"/>
    <property type="match status" value="1"/>
</dbReference>
<keyword evidence="11" id="KW-0067">ATP-binding</keyword>
<keyword evidence="7" id="KW-0597">Phosphoprotein</keyword>
<evidence type="ECO:0000256" key="3">
    <source>
        <dbReference type="ARBA" id="ARBA00009903"/>
    </source>
</evidence>
<dbReference type="PANTHER" id="PTHR24356:SF150">
    <property type="entry name" value="MICROTUBULE-ASSOCIATED SERINE_THREONINE-PROTEIN KINASE 1"/>
    <property type="match status" value="1"/>
</dbReference>
<dbReference type="STRING" id="28743.ENSCVAP00000001996"/>
<dbReference type="InterPro" id="IPR000961">
    <property type="entry name" value="AGC-kinase_C"/>
</dbReference>
<reference evidence="19" key="1">
    <citation type="submission" date="2025-08" db="UniProtKB">
        <authorList>
            <consortium name="Ensembl"/>
        </authorList>
    </citation>
    <scope>IDENTIFICATION</scope>
</reference>
<dbReference type="Gene3D" id="3.30.200.20">
    <property type="entry name" value="Phosphorylase Kinase, domain 1"/>
    <property type="match status" value="2"/>
</dbReference>
<dbReference type="PANTHER" id="PTHR24356">
    <property type="entry name" value="SERINE/THREONINE-PROTEIN KINASE"/>
    <property type="match status" value="1"/>
</dbReference>
<evidence type="ECO:0000256" key="5">
    <source>
        <dbReference type="ARBA" id="ARBA00022490"/>
    </source>
</evidence>
<dbReference type="InterPro" id="IPR023142">
    <property type="entry name" value="MAST_pre-PK_dom_sf"/>
</dbReference>
<feature type="region of interest" description="Disordered" evidence="15">
    <location>
        <begin position="1226"/>
        <end position="1433"/>
    </location>
</feature>
<dbReference type="GO" id="GO:0007010">
    <property type="term" value="P:cytoskeleton organization"/>
    <property type="evidence" value="ECO:0007669"/>
    <property type="project" value="TreeGrafter"/>
</dbReference>
<feature type="domain" description="Protein kinase" evidence="16">
    <location>
        <begin position="193"/>
        <end position="583"/>
    </location>
</feature>
<dbReference type="Proteomes" id="UP000265020">
    <property type="component" value="Unassembled WGS sequence"/>
</dbReference>
<dbReference type="SUPFAM" id="SSF56112">
    <property type="entry name" value="Protein kinase-like (PK-like)"/>
    <property type="match status" value="1"/>
</dbReference>
<dbReference type="FunFam" id="1.10.510.10:FF:000012">
    <property type="entry name" value="microtubule-associated serine/threonine-protein kinase 2 isoform X1"/>
    <property type="match status" value="1"/>
</dbReference>
<dbReference type="InterPro" id="IPR036034">
    <property type="entry name" value="PDZ_sf"/>
</dbReference>
<dbReference type="InterPro" id="IPR000719">
    <property type="entry name" value="Prot_kinase_dom"/>
</dbReference>
<feature type="compositionally biased region" description="Basic and acidic residues" evidence="15">
    <location>
        <begin position="1270"/>
        <end position="1288"/>
    </location>
</feature>
<comment type="cofactor">
    <cofactor evidence="1">
        <name>Mg(2+)</name>
        <dbReference type="ChEBI" id="CHEBI:18420"/>
    </cofactor>
</comment>
<dbReference type="PROSITE" id="PS50011">
    <property type="entry name" value="PROTEIN_KINASE_DOM"/>
    <property type="match status" value="1"/>
</dbReference>
<evidence type="ECO:0000256" key="11">
    <source>
        <dbReference type="ARBA" id="ARBA00022840"/>
    </source>
</evidence>
<dbReference type="GO" id="GO:0000287">
    <property type="term" value="F:magnesium ion binding"/>
    <property type="evidence" value="ECO:0007669"/>
    <property type="project" value="InterPro"/>
</dbReference>
<dbReference type="EC" id="2.7.11.1" evidence="4"/>
<dbReference type="SUPFAM" id="SSF140482">
    <property type="entry name" value="MAST3 pre-PK domain-like"/>
    <property type="match status" value="1"/>
</dbReference>
<name>A0A3Q2CAV2_CYPVA</name>
<dbReference type="GeneTree" id="ENSGT00940000157700"/>
<feature type="compositionally biased region" description="Low complexity" evidence="15">
    <location>
        <begin position="1179"/>
        <end position="1189"/>
    </location>
</feature>
<dbReference type="SMART" id="SM00228">
    <property type="entry name" value="PDZ"/>
    <property type="match status" value="1"/>
</dbReference>
<dbReference type="GO" id="GO:0004674">
    <property type="term" value="F:protein serine/threonine kinase activity"/>
    <property type="evidence" value="ECO:0007669"/>
    <property type="project" value="UniProtKB-KW"/>
</dbReference>
<feature type="compositionally biased region" description="Polar residues" evidence="15">
    <location>
        <begin position="1291"/>
        <end position="1315"/>
    </location>
</feature>
<keyword evidence="10" id="KW-0418">Kinase</keyword>
<organism evidence="19 20">
    <name type="scientific">Cyprinodon variegatus</name>
    <name type="common">Sheepshead minnow</name>
    <dbReference type="NCBI Taxonomy" id="28743"/>
    <lineage>
        <taxon>Eukaryota</taxon>
        <taxon>Metazoa</taxon>
        <taxon>Chordata</taxon>
        <taxon>Craniata</taxon>
        <taxon>Vertebrata</taxon>
        <taxon>Euteleostomi</taxon>
        <taxon>Actinopterygii</taxon>
        <taxon>Neopterygii</taxon>
        <taxon>Teleostei</taxon>
        <taxon>Neoteleostei</taxon>
        <taxon>Acanthomorphata</taxon>
        <taxon>Ovalentaria</taxon>
        <taxon>Atherinomorphae</taxon>
        <taxon>Cyprinodontiformes</taxon>
        <taxon>Cyprinodontidae</taxon>
        <taxon>Cyprinodon</taxon>
    </lineage>
</organism>
<evidence type="ECO:0000259" key="18">
    <source>
        <dbReference type="PROSITE" id="PS51285"/>
    </source>
</evidence>
<dbReference type="GO" id="GO:0005524">
    <property type="term" value="F:ATP binding"/>
    <property type="evidence" value="ECO:0007669"/>
    <property type="project" value="UniProtKB-KW"/>
</dbReference>
<evidence type="ECO:0000256" key="6">
    <source>
        <dbReference type="ARBA" id="ARBA00022527"/>
    </source>
</evidence>
<feature type="compositionally biased region" description="Low complexity" evidence="15">
    <location>
        <begin position="124"/>
        <end position="133"/>
    </location>
</feature>
<proteinExistence type="inferred from homology"/>
<evidence type="ECO:0000256" key="9">
    <source>
        <dbReference type="ARBA" id="ARBA00022741"/>
    </source>
</evidence>
<evidence type="ECO:0000256" key="12">
    <source>
        <dbReference type="ARBA" id="ARBA00022842"/>
    </source>
</evidence>
<feature type="compositionally biased region" description="Basic and acidic residues" evidence="15">
    <location>
        <begin position="675"/>
        <end position="684"/>
    </location>
</feature>
<evidence type="ECO:0000313" key="20">
    <source>
        <dbReference type="Proteomes" id="UP000265020"/>
    </source>
</evidence>
<reference evidence="19" key="2">
    <citation type="submission" date="2025-09" db="UniProtKB">
        <authorList>
            <consortium name="Ensembl"/>
        </authorList>
    </citation>
    <scope>IDENTIFICATION</scope>
</reference>
<evidence type="ECO:0000259" key="16">
    <source>
        <dbReference type="PROSITE" id="PS50011"/>
    </source>
</evidence>
<evidence type="ECO:0000256" key="1">
    <source>
        <dbReference type="ARBA" id="ARBA00001946"/>
    </source>
</evidence>
<keyword evidence="20" id="KW-1185">Reference proteome</keyword>
<dbReference type="GO" id="GO:0005737">
    <property type="term" value="C:cytoplasm"/>
    <property type="evidence" value="ECO:0007669"/>
    <property type="project" value="UniProtKB-SubCell"/>
</dbReference>
<evidence type="ECO:0000256" key="10">
    <source>
        <dbReference type="ARBA" id="ARBA00022777"/>
    </source>
</evidence>
<dbReference type="SUPFAM" id="SSF50156">
    <property type="entry name" value="PDZ domain-like"/>
    <property type="match status" value="1"/>
</dbReference>
<dbReference type="FunFam" id="3.30.200.20:FF:000012">
    <property type="entry name" value="microtubule-associated serine/threonine-protein kinase 2 isoform X1"/>
    <property type="match status" value="1"/>
</dbReference>
<dbReference type="GO" id="GO:0035556">
    <property type="term" value="P:intracellular signal transduction"/>
    <property type="evidence" value="ECO:0007669"/>
    <property type="project" value="TreeGrafter"/>
</dbReference>
<feature type="compositionally biased region" description="Basic and acidic residues" evidence="15">
    <location>
        <begin position="1537"/>
        <end position="1551"/>
    </location>
</feature>
<dbReference type="InterPro" id="IPR001478">
    <property type="entry name" value="PDZ"/>
</dbReference>
<feature type="region of interest" description="Disordered" evidence="15">
    <location>
        <begin position="1027"/>
        <end position="1092"/>
    </location>
</feature>
<comment type="catalytic activity">
    <reaction evidence="13">
        <text>L-threonyl-[protein] + ATP = O-phospho-L-threonyl-[protein] + ADP + H(+)</text>
        <dbReference type="Rhea" id="RHEA:46608"/>
        <dbReference type="Rhea" id="RHEA-COMP:11060"/>
        <dbReference type="Rhea" id="RHEA-COMP:11605"/>
        <dbReference type="ChEBI" id="CHEBI:15378"/>
        <dbReference type="ChEBI" id="CHEBI:30013"/>
        <dbReference type="ChEBI" id="CHEBI:30616"/>
        <dbReference type="ChEBI" id="CHEBI:61977"/>
        <dbReference type="ChEBI" id="CHEBI:456216"/>
        <dbReference type="EC" id="2.7.11.1"/>
    </reaction>
</comment>
<evidence type="ECO:0000256" key="4">
    <source>
        <dbReference type="ARBA" id="ARBA00012513"/>
    </source>
</evidence>
<evidence type="ECO:0000256" key="14">
    <source>
        <dbReference type="ARBA" id="ARBA00048679"/>
    </source>
</evidence>
<comment type="similarity">
    <text evidence="3">Belongs to the protein kinase superfamily. AGC Ser/Thr protein kinase family.</text>
</comment>
<dbReference type="InterPro" id="IPR011009">
    <property type="entry name" value="Kinase-like_dom_sf"/>
</dbReference>
<feature type="region of interest" description="Disordered" evidence="15">
    <location>
        <begin position="661"/>
        <end position="684"/>
    </location>
</feature>
<dbReference type="PROSITE" id="PS50106">
    <property type="entry name" value="PDZ"/>
    <property type="match status" value="1"/>
</dbReference>
<comment type="catalytic activity">
    <reaction evidence="14">
        <text>L-seryl-[protein] + ATP = O-phospho-L-seryl-[protein] + ADP + H(+)</text>
        <dbReference type="Rhea" id="RHEA:17989"/>
        <dbReference type="Rhea" id="RHEA-COMP:9863"/>
        <dbReference type="Rhea" id="RHEA-COMP:11604"/>
        <dbReference type="ChEBI" id="CHEBI:15378"/>
        <dbReference type="ChEBI" id="CHEBI:29999"/>
        <dbReference type="ChEBI" id="CHEBI:30616"/>
        <dbReference type="ChEBI" id="CHEBI:83421"/>
        <dbReference type="ChEBI" id="CHEBI:456216"/>
        <dbReference type="EC" id="2.7.11.1"/>
    </reaction>
</comment>
<feature type="region of interest" description="Disordered" evidence="15">
    <location>
        <begin position="976"/>
        <end position="1012"/>
    </location>
</feature>
<feature type="region of interest" description="Disordered" evidence="15">
    <location>
        <begin position="1526"/>
        <end position="1587"/>
    </location>
</feature>
<accession>A0A3Q2CAV2</accession>